<dbReference type="Gene3D" id="3.40.50.2300">
    <property type="match status" value="2"/>
</dbReference>
<evidence type="ECO:0000256" key="1">
    <source>
        <dbReference type="ARBA" id="ARBA00004196"/>
    </source>
</evidence>
<reference evidence="4 5" key="1">
    <citation type="submission" date="2020-06" db="EMBL/GenBank/DDBJ databases">
        <title>Characterization of fructooligosaccharide metabolism and fructooligosaccharide-degrading enzymes in human commensal butyrate producers.</title>
        <authorList>
            <person name="Tanno H."/>
            <person name="Fujii T."/>
            <person name="Hirano K."/>
            <person name="Maeno S."/>
            <person name="Tonozuka T."/>
            <person name="Sakamoto M."/>
            <person name="Ohkuma M."/>
            <person name="Tochio T."/>
            <person name="Endo A."/>
        </authorList>
    </citation>
    <scope>NUCLEOTIDE SEQUENCE [LARGE SCALE GENOMIC DNA]</scope>
    <source>
        <strain evidence="4 5">JCM 31056</strain>
    </source>
</reference>
<dbReference type="Proteomes" id="UP000620147">
    <property type="component" value="Unassembled WGS sequence"/>
</dbReference>
<comment type="similarity">
    <text evidence="2">Belongs to the bacterial solute-binding protein 2 family.</text>
</comment>
<dbReference type="RefSeq" id="WP_118729213.1">
    <property type="nucleotide sequence ID" value="NZ_BLYJ01000001.1"/>
</dbReference>
<proteinExistence type="inferred from homology"/>
<dbReference type="InterPro" id="IPR028082">
    <property type="entry name" value="Peripla_BP_I"/>
</dbReference>
<evidence type="ECO:0000313" key="4">
    <source>
        <dbReference type="EMBL" id="GFO86927.1"/>
    </source>
</evidence>
<dbReference type="InterPro" id="IPR010982">
    <property type="entry name" value="Lambda_DNA-bd_dom_sf"/>
</dbReference>
<evidence type="ECO:0000256" key="2">
    <source>
        <dbReference type="ARBA" id="ARBA00007639"/>
    </source>
</evidence>
<evidence type="ECO:0000313" key="5">
    <source>
        <dbReference type="Proteomes" id="UP000620147"/>
    </source>
</evidence>
<gene>
    <name evidence="4" type="ORF">BUFA31_00910</name>
</gene>
<dbReference type="Gene3D" id="1.10.260.40">
    <property type="entry name" value="lambda repressor-like DNA-binding domains"/>
    <property type="match status" value="1"/>
</dbReference>
<dbReference type="InterPro" id="IPR025997">
    <property type="entry name" value="SBP_2_dom"/>
</dbReference>
<dbReference type="InterPro" id="IPR050555">
    <property type="entry name" value="Bact_Solute-Bind_Prot2"/>
</dbReference>
<dbReference type="SUPFAM" id="SSF53822">
    <property type="entry name" value="Periplasmic binding protein-like I"/>
    <property type="match status" value="1"/>
</dbReference>
<dbReference type="CDD" id="cd06307">
    <property type="entry name" value="PBP1_sugar_binding"/>
    <property type="match status" value="1"/>
</dbReference>
<dbReference type="SMART" id="SM00354">
    <property type="entry name" value="HTH_LACI"/>
    <property type="match status" value="1"/>
</dbReference>
<accession>A0ABQ1DW33</accession>
<evidence type="ECO:0000259" key="3">
    <source>
        <dbReference type="PROSITE" id="PS50932"/>
    </source>
</evidence>
<comment type="subcellular location">
    <subcellularLocation>
        <location evidence="1">Cell envelope</location>
    </subcellularLocation>
</comment>
<sequence>MKMTIRKIAELSGVSRGTVDKVVHDREGVSNEVRTHVQKIIDEFGYKLPTRKPKEIIQQVEPERSYRVAVLSPRLTNPFFEKVIRGMQDALMSESAQSVHAEYFHCDSENVNEQLSILYYLEEHGIDGILLRGTRNQRLCDRINHLTEKGIPIVLFDSDVPGSKRLCFVGENSGASSRVAASLLAKSIGEEGEVAIISGLPDMSTHRARVQGFEQVMRERFPKICIVEKINSRDQSVIAYEKTRYLLRQYPHLRGIFNAVGCTGDIGQALIDQQAQHIKMVCYNMTPDIVALVKRGIVDFAIGLAPYQQGFSAMNAMTAYLTQGKQPAAFIELPQLIGIDENIEALAKTM</sequence>
<dbReference type="SUPFAM" id="SSF47413">
    <property type="entry name" value="lambda repressor-like DNA-binding domains"/>
    <property type="match status" value="1"/>
</dbReference>
<protein>
    <recommendedName>
        <fullName evidence="3">HTH lacI-type domain-containing protein</fullName>
    </recommendedName>
</protein>
<dbReference type="Pfam" id="PF00356">
    <property type="entry name" value="LacI"/>
    <property type="match status" value="1"/>
</dbReference>
<name>A0ABQ1DW33_9FIRM</name>
<dbReference type="PROSITE" id="PS50932">
    <property type="entry name" value="HTH_LACI_2"/>
    <property type="match status" value="1"/>
</dbReference>
<dbReference type="CDD" id="cd01392">
    <property type="entry name" value="HTH_LacI"/>
    <property type="match status" value="1"/>
</dbReference>
<organism evidence="4 5">
    <name type="scientific">Butyricicoccus faecihominis</name>
    <dbReference type="NCBI Taxonomy" id="1712515"/>
    <lineage>
        <taxon>Bacteria</taxon>
        <taxon>Bacillati</taxon>
        <taxon>Bacillota</taxon>
        <taxon>Clostridia</taxon>
        <taxon>Eubacteriales</taxon>
        <taxon>Butyricicoccaceae</taxon>
        <taxon>Butyricicoccus</taxon>
    </lineage>
</organism>
<comment type="caution">
    <text evidence="4">The sequence shown here is derived from an EMBL/GenBank/DDBJ whole genome shotgun (WGS) entry which is preliminary data.</text>
</comment>
<dbReference type="PANTHER" id="PTHR30036:SF7">
    <property type="entry name" value="ABC TRANSPORTER PERIPLASMIC-BINDING PROTEIN YPHF"/>
    <property type="match status" value="1"/>
</dbReference>
<dbReference type="EMBL" id="BLYJ01000001">
    <property type="protein sequence ID" value="GFO86927.1"/>
    <property type="molecule type" value="Genomic_DNA"/>
</dbReference>
<keyword evidence="5" id="KW-1185">Reference proteome</keyword>
<feature type="domain" description="HTH lacI-type" evidence="3">
    <location>
        <begin position="3"/>
        <end position="47"/>
    </location>
</feature>
<dbReference type="Pfam" id="PF13407">
    <property type="entry name" value="Peripla_BP_4"/>
    <property type="match status" value="1"/>
</dbReference>
<dbReference type="InterPro" id="IPR000843">
    <property type="entry name" value="HTH_LacI"/>
</dbReference>
<dbReference type="PANTHER" id="PTHR30036">
    <property type="entry name" value="D-XYLOSE-BINDING PERIPLASMIC PROTEIN"/>
    <property type="match status" value="1"/>
</dbReference>